<evidence type="ECO:0000313" key="1">
    <source>
        <dbReference type="EMBL" id="KAG5457898.1"/>
    </source>
</evidence>
<protein>
    <submittedName>
        <fullName evidence="1">Uncharacterized protein</fullName>
    </submittedName>
</protein>
<comment type="caution">
    <text evidence="1">The sequence shown here is derived from an EMBL/GenBank/DDBJ whole genome shotgun (WGS) entry which is preliminary data.</text>
</comment>
<accession>A0A8H8DH03</accession>
<dbReference type="AlphaFoldDB" id="A0A8H8DH03"/>
<gene>
    <name evidence="1" type="ORF">BJ554DRAFT_1983</name>
</gene>
<name>A0A8H8DH03_9FUNG</name>
<sequence>MRSRDLGQRAQWCGPFGDGLVGAMMSGDRRSGRALGCGRLSWRIITSPGCGEVRRFAGKRFDGGLQGRGRDMTGWQEACSLYWEALIQV</sequence>
<organism evidence="1 2">
    <name type="scientific">Olpidium bornovanus</name>
    <dbReference type="NCBI Taxonomy" id="278681"/>
    <lineage>
        <taxon>Eukaryota</taxon>
        <taxon>Fungi</taxon>
        <taxon>Fungi incertae sedis</taxon>
        <taxon>Olpidiomycota</taxon>
        <taxon>Olpidiomycotina</taxon>
        <taxon>Olpidiomycetes</taxon>
        <taxon>Olpidiales</taxon>
        <taxon>Olpidiaceae</taxon>
        <taxon>Olpidium</taxon>
    </lineage>
</organism>
<keyword evidence="2" id="KW-1185">Reference proteome</keyword>
<dbReference type="Proteomes" id="UP000673691">
    <property type="component" value="Unassembled WGS sequence"/>
</dbReference>
<proteinExistence type="predicted"/>
<dbReference type="EMBL" id="JAEFCI010009300">
    <property type="protein sequence ID" value="KAG5457898.1"/>
    <property type="molecule type" value="Genomic_DNA"/>
</dbReference>
<reference evidence="1 2" key="1">
    <citation type="journal article" name="Sci. Rep.">
        <title>Genome-scale phylogenetic analyses confirm Olpidium as the closest living zoosporic fungus to the non-flagellated, terrestrial fungi.</title>
        <authorList>
            <person name="Chang Y."/>
            <person name="Rochon D."/>
            <person name="Sekimoto S."/>
            <person name="Wang Y."/>
            <person name="Chovatia M."/>
            <person name="Sandor L."/>
            <person name="Salamov A."/>
            <person name="Grigoriev I.V."/>
            <person name="Stajich J.E."/>
            <person name="Spatafora J.W."/>
        </authorList>
    </citation>
    <scope>NUCLEOTIDE SEQUENCE [LARGE SCALE GENOMIC DNA]</scope>
    <source>
        <strain evidence="1">S191</strain>
    </source>
</reference>
<evidence type="ECO:0000313" key="2">
    <source>
        <dbReference type="Proteomes" id="UP000673691"/>
    </source>
</evidence>